<name>A0AAW9SUE0_9RHOB</name>
<keyword evidence="3" id="KW-1185">Reference proteome</keyword>
<protein>
    <submittedName>
        <fullName evidence="2">ExeM/NucH family extracellular endonuclease</fullName>
    </submittedName>
</protein>
<evidence type="ECO:0000256" key="1">
    <source>
        <dbReference type="SAM" id="MobiDB-lite"/>
    </source>
</evidence>
<gene>
    <name evidence="2" type="ORF">ABFB10_23845</name>
</gene>
<dbReference type="PANTHER" id="PTHR42834">
    <property type="entry name" value="ENDONUCLEASE/EXONUCLEASE/PHOSPHATASE FAMILY PROTEIN (AFU_ORTHOLOGUE AFUA_3G09210)"/>
    <property type="match status" value="1"/>
</dbReference>
<dbReference type="Gene3D" id="3.60.10.10">
    <property type="entry name" value="Endonuclease/exonuclease/phosphatase"/>
    <property type="match status" value="1"/>
</dbReference>
<feature type="region of interest" description="Disordered" evidence="1">
    <location>
        <begin position="735"/>
        <end position="773"/>
    </location>
</feature>
<dbReference type="RefSeq" id="WP_347168686.1">
    <property type="nucleotide sequence ID" value="NZ_JBDNCH010000005.1"/>
</dbReference>
<dbReference type="AlphaFoldDB" id="A0AAW9SUE0"/>
<reference evidence="2 3" key="1">
    <citation type="submission" date="2024-05" db="EMBL/GenBank/DDBJ databases">
        <title>Genome sequence of Ponticoccus litoralis KCCM 90028.</title>
        <authorList>
            <person name="Kim J.M."/>
            <person name="Lee J.K."/>
            <person name="Choi B.J."/>
            <person name="Bayburt H."/>
            <person name="Baek J.H."/>
            <person name="Jeon C.O."/>
        </authorList>
    </citation>
    <scope>NUCLEOTIDE SEQUENCE [LARGE SCALE GENOMIC DNA]</scope>
    <source>
        <strain evidence="2 3">KCCM 90028</strain>
    </source>
</reference>
<keyword evidence="2" id="KW-0378">Hydrolase</keyword>
<dbReference type="Gene3D" id="2.60.120.200">
    <property type="match status" value="1"/>
</dbReference>
<keyword evidence="2" id="KW-0255">Endonuclease</keyword>
<feature type="region of interest" description="Disordered" evidence="1">
    <location>
        <begin position="61"/>
        <end position="86"/>
    </location>
</feature>
<evidence type="ECO:0000313" key="2">
    <source>
        <dbReference type="EMBL" id="MEN9063587.1"/>
    </source>
</evidence>
<dbReference type="InterPro" id="IPR036691">
    <property type="entry name" value="Endo/exonu/phosph_ase_sf"/>
</dbReference>
<proteinExistence type="predicted"/>
<dbReference type="Proteomes" id="UP001428774">
    <property type="component" value="Unassembled WGS sequence"/>
</dbReference>
<dbReference type="NCBIfam" id="NF038128">
    <property type="entry name" value="choice_anch_J"/>
    <property type="match status" value="1"/>
</dbReference>
<organism evidence="2 3">
    <name type="scientific">Ponticoccus litoralis</name>
    <dbReference type="NCBI Taxonomy" id="422297"/>
    <lineage>
        <taxon>Bacteria</taxon>
        <taxon>Pseudomonadati</taxon>
        <taxon>Pseudomonadota</taxon>
        <taxon>Alphaproteobacteria</taxon>
        <taxon>Rhodobacterales</taxon>
        <taxon>Roseobacteraceae</taxon>
        <taxon>Ponticoccus</taxon>
    </lineage>
</organism>
<dbReference type="PANTHER" id="PTHR42834:SF1">
    <property type="entry name" value="ENDONUCLEASE_EXONUCLEASE_PHOSPHATASE FAMILY PROTEIN (AFU_ORTHOLOGUE AFUA_3G09210)"/>
    <property type="match status" value="1"/>
</dbReference>
<comment type="caution">
    <text evidence="2">The sequence shown here is derived from an EMBL/GenBank/DDBJ whole genome shotgun (WGS) entry which is preliminary data.</text>
</comment>
<dbReference type="EMBL" id="JBDNCH010000005">
    <property type="protein sequence ID" value="MEN9063587.1"/>
    <property type="molecule type" value="Genomic_DNA"/>
</dbReference>
<evidence type="ECO:0000313" key="3">
    <source>
        <dbReference type="Proteomes" id="UP001428774"/>
    </source>
</evidence>
<sequence>MNGLQNGAPDGIALVNDGTLVEFLSYEGSFTATEGAAAGVTSTDIGVSESSGTPLGFSLQRDEDGDTWAAPAEDTRGTANDAAPSGGIPAPYTFDFETEFSAADWQAVSVDGDAANTWYTASFSGDQFAAVNGFGDDVPADDWLISPLIDISGLDNPVARFANTKNFDDTGIADPEVTFLYSTDYSGTGDPTAATWTELPFDASTGGYAETASGEIDLSGLPSGDVHFAFRYQSSGTGGGSTSLWQIDDFEVGEADGTPPPPTETTLISTIQGSGAASFLETQVVTVEAIVVGDFEDGANGVDGDLNGFYLQEEDSDADGDLMTSEGLFVFEGNTSLMNVATGDRVRVTGTVAEFFGETQLTAISNIEIVDSGNTLPTAATITFPVANLTTNSDGALIADMEAYEGMLVTVPQTMTVTDLYTLGRFGDIGLNAQGLVETYTQANAPDVAGFNAFIEEQVQNTLIVDDGSTVQNPSVIPFEIAGEPGRIAGEFDAGDALSAGDTATDLTGVLRYGRGSGGSGDEVYRLNLTQDAGFVDTAPRDTAAPDVGGSLTVASFNVLNFFTTLGDEGLGAGPNGADTRGADNAQEYQRQLDKLVSALSAMDADVIGLLELENEIGDQNGDGQFAIGALVDALNAATPGANYAYVDPGVPYVGSDAIMVGMIYDADSVRIAPGTTVEMLTDADLAGLGVDPGNPVFEGPGTSRVPLAATFEELASGETFTVAVNHLKSKGSVSPFGDNAGIGDGTGNNNEARTRGRRRHRRLAGYRPHRVG</sequence>
<dbReference type="GO" id="GO:0004519">
    <property type="term" value="F:endonuclease activity"/>
    <property type="evidence" value="ECO:0007669"/>
    <property type="project" value="UniProtKB-KW"/>
</dbReference>
<accession>A0AAW9SUE0</accession>
<keyword evidence="2" id="KW-0540">Nuclease</keyword>
<dbReference type="CDD" id="cd04486">
    <property type="entry name" value="YhcR_OBF_like"/>
    <property type="match status" value="1"/>
</dbReference>
<dbReference type="NCBIfam" id="NF033681">
    <property type="entry name" value="ExeM_NucH_DNase"/>
    <property type="match status" value="1"/>
</dbReference>
<dbReference type="InterPro" id="IPR047971">
    <property type="entry name" value="ExeM-like"/>
</dbReference>
<feature type="compositionally biased region" description="Basic residues" evidence="1">
    <location>
        <begin position="756"/>
        <end position="773"/>
    </location>
</feature>
<dbReference type="SUPFAM" id="SSF56219">
    <property type="entry name" value="DNase I-like"/>
    <property type="match status" value="1"/>
</dbReference>